<dbReference type="InterPro" id="IPR036412">
    <property type="entry name" value="HAD-like_sf"/>
</dbReference>
<dbReference type="eggNOG" id="COG0560">
    <property type="taxonomic scope" value="Bacteria"/>
</dbReference>
<dbReference type="SUPFAM" id="SSF56784">
    <property type="entry name" value="HAD-like"/>
    <property type="match status" value="1"/>
</dbReference>
<protein>
    <recommendedName>
        <fullName evidence="3">phosphoserine phosphatase</fullName>
        <ecNumber evidence="3">3.1.3.3</ecNumber>
    </recommendedName>
</protein>
<keyword evidence="5" id="KW-0479">Metal-binding</keyword>
<proteinExistence type="predicted"/>
<gene>
    <name evidence="11" type="ORF">HYPDE_38293</name>
</gene>
<keyword evidence="8" id="KW-0718">Serine biosynthesis</keyword>
<dbReference type="KEGG" id="hdt:HYPDE_38293"/>
<name>N0BGQ6_9HYPH</name>
<evidence type="ECO:0000256" key="2">
    <source>
        <dbReference type="ARBA" id="ARBA00005135"/>
    </source>
</evidence>
<dbReference type="GO" id="GO:0000287">
    <property type="term" value="F:magnesium ion binding"/>
    <property type="evidence" value="ECO:0007669"/>
    <property type="project" value="TreeGrafter"/>
</dbReference>
<evidence type="ECO:0000313" key="12">
    <source>
        <dbReference type="Proteomes" id="UP000005952"/>
    </source>
</evidence>
<sequence length="224" mass="23595">MKARKARFDAVCFDFDSTLTGLEGIDELARRAGVETAIAPLTALAMDGAVALDEVYSRRLEILRPDRAAVSWLGARYLEEMVPGADTTVDALHQAGVAVYIVSGGLREAILPSAAKLGILPERVHAVGIEFGADGLFKDFDRISPLVKSDGKAVICHTLFQDHGAIALVGDGSSDVAAKTSGAYVIGFGGVAAREIVRREADIFISGPSLTGILDVLFEGPKPT</sequence>
<comment type="catalytic activity">
    <reaction evidence="10">
        <text>O-phospho-D-serine + H2O = D-serine + phosphate</text>
        <dbReference type="Rhea" id="RHEA:24873"/>
        <dbReference type="ChEBI" id="CHEBI:15377"/>
        <dbReference type="ChEBI" id="CHEBI:35247"/>
        <dbReference type="ChEBI" id="CHEBI:43474"/>
        <dbReference type="ChEBI" id="CHEBI:58680"/>
        <dbReference type="EC" id="3.1.3.3"/>
    </reaction>
</comment>
<dbReference type="EC" id="3.1.3.3" evidence="3"/>
<dbReference type="Pfam" id="PF12710">
    <property type="entry name" value="HAD"/>
    <property type="match status" value="1"/>
</dbReference>
<dbReference type="GO" id="GO:0006564">
    <property type="term" value="P:L-serine biosynthetic process"/>
    <property type="evidence" value="ECO:0007669"/>
    <property type="project" value="UniProtKB-KW"/>
</dbReference>
<evidence type="ECO:0000256" key="8">
    <source>
        <dbReference type="ARBA" id="ARBA00023299"/>
    </source>
</evidence>
<dbReference type="InterPro" id="IPR050582">
    <property type="entry name" value="HAD-like_SerB"/>
</dbReference>
<dbReference type="GO" id="GO:0036424">
    <property type="term" value="F:L-phosphoserine phosphatase activity"/>
    <property type="evidence" value="ECO:0007669"/>
    <property type="project" value="TreeGrafter"/>
</dbReference>
<keyword evidence="4" id="KW-0028">Amino-acid biosynthesis</keyword>
<accession>N0BGQ6</accession>
<keyword evidence="6 11" id="KW-0378">Hydrolase</keyword>
<dbReference type="PANTHER" id="PTHR43344">
    <property type="entry name" value="PHOSPHOSERINE PHOSPHATASE"/>
    <property type="match status" value="1"/>
</dbReference>
<evidence type="ECO:0000256" key="4">
    <source>
        <dbReference type="ARBA" id="ARBA00022605"/>
    </source>
</evidence>
<dbReference type="Gene3D" id="3.40.50.1000">
    <property type="entry name" value="HAD superfamily/HAD-like"/>
    <property type="match status" value="1"/>
</dbReference>
<evidence type="ECO:0000256" key="10">
    <source>
        <dbReference type="ARBA" id="ARBA00048523"/>
    </source>
</evidence>
<dbReference type="Proteomes" id="UP000005952">
    <property type="component" value="Chromosome"/>
</dbReference>
<dbReference type="EMBL" id="CP005587">
    <property type="protein sequence ID" value="AGK59330.1"/>
    <property type="molecule type" value="Genomic_DNA"/>
</dbReference>
<comment type="catalytic activity">
    <reaction evidence="9">
        <text>O-phospho-L-serine + H2O = L-serine + phosphate</text>
        <dbReference type="Rhea" id="RHEA:21208"/>
        <dbReference type="ChEBI" id="CHEBI:15377"/>
        <dbReference type="ChEBI" id="CHEBI:33384"/>
        <dbReference type="ChEBI" id="CHEBI:43474"/>
        <dbReference type="ChEBI" id="CHEBI:57524"/>
        <dbReference type="EC" id="3.1.3.3"/>
    </reaction>
</comment>
<reference evidence="11 12" key="1">
    <citation type="journal article" date="2013" name="Genome Announc.">
        <title>Genome sequences for three denitrifying bacterial strains isolated from a uranium- and nitrate-contaminated subsurface environment.</title>
        <authorList>
            <person name="Venkatramanan R."/>
            <person name="Prakash O."/>
            <person name="Woyke T."/>
            <person name="Chain P."/>
            <person name="Goodwin L.A."/>
            <person name="Watson D."/>
            <person name="Brooks S."/>
            <person name="Kostka J.E."/>
            <person name="Green S.J."/>
        </authorList>
    </citation>
    <scope>NUCLEOTIDE SEQUENCE [LARGE SCALE GENOMIC DNA]</scope>
    <source>
        <strain evidence="11 12">1NES1</strain>
    </source>
</reference>
<dbReference type="NCBIfam" id="TIGR01488">
    <property type="entry name" value="HAD-SF-IB"/>
    <property type="match status" value="1"/>
</dbReference>
<dbReference type="STRING" id="670307.HYPDE_38293"/>
<keyword evidence="7" id="KW-0460">Magnesium</keyword>
<evidence type="ECO:0000256" key="6">
    <source>
        <dbReference type="ARBA" id="ARBA00022801"/>
    </source>
</evidence>
<comment type="pathway">
    <text evidence="2">Amino-acid biosynthesis; L-serine biosynthesis; L-serine from 3-phospho-D-glycerate: step 3/3.</text>
</comment>
<evidence type="ECO:0000256" key="9">
    <source>
        <dbReference type="ARBA" id="ARBA00048138"/>
    </source>
</evidence>
<evidence type="ECO:0000256" key="5">
    <source>
        <dbReference type="ARBA" id="ARBA00022723"/>
    </source>
</evidence>
<dbReference type="HOGENOM" id="CLU_036368_2_1_5"/>
<evidence type="ECO:0000256" key="1">
    <source>
        <dbReference type="ARBA" id="ARBA00001946"/>
    </source>
</evidence>
<organism evidence="11 12">
    <name type="scientific">Hyphomicrobium denitrificans 1NES1</name>
    <dbReference type="NCBI Taxonomy" id="670307"/>
    <lineage>
        <taxon>Bacteria</taxon>
        <taxon>Pseudomonadati</taxon>
        <taxon>Pseudomonadota</taxon>
        <taxon>Alphaproteobacteria</taxon>
        <taxon>Hyphomicrobiales</taxon>
        <taxon>Hyphomicrobiaceae</taxon>
        <taxon>Hyphomicrobium</taxon>
    </lineage>
</organism>
<evidence type="ECO:0000256" key="3">
    <source>
        <dbReference type="ARBA" id="ARBA00012640"/>
    </source>
</evidence>
<dbReference type="RefSeq" id="WP_015599345.1">
    <property type="nucleotide sequence ID" value="NC_021172.1"/>
</dbReference>
<dbReference type="GO" id="GO:0005737">
    <property type="term" value="C:cytoplasm"/>
    <property type="evidence" value="ECO:0007669"/>
    <property type="project" value="TreeGrafter"/>
</dbReference>
<comment type="cofactor">
    <cofactor evidence="1">
        <name>Mg(2+)</name>
        <dbReference type="ChEBI" id="CHEBI:18420"/>
    </cofactor>
</comment>
<dbReference type="InterPro" id="IPR023214">
    <property type="entry name" value="HAD_sf"/>
</dbReference>
<evidence type="ECO:0000313" key="11">
    <source>
        <dbReference type="EMBL" id="AGK59330.1"/>
    </source>
</evidence>
<dbReference type="OrthoDB" id="9790031at2"/>
<evidence type="ECO:0000256" key="7">
    <source>
        <dbReference type="ARBA" id="ARBA00022842"/>
    </source>
</evidence>
<dbReference type="Gene3D" id="1.10.150.210">
    <property type="entry name" value="Phosphoserine phosphatase, domain 2"/>
    <property type="match status" value="1"/>
</dbReference>
<keyword evidence="12" id="KW-1185">Reference proteome</keyword>
<dbReference type="PANTHER" id="PTHR43344:SF2">
    <property type="entry name" value="PHOSPHOSERINE PHOSPHATASE"/>
    <property type="match status" value="1"/>
</dbReference>
<dbReference type="AlphaFoldDB" id="N0BGQ6"/>